<dbReference type="InterPro" id="IPR023393">
    <property type="entry name" value="START-like_dom_sf"/>
</dbReference>
<accession>A0ABU7VZJ1</accession>
<name>A0ABU7VZJ1_9BACL</name>
<evidence type="ECO:0000313" key="4">
    <source>
        <dbReference type="Proteomes" id="UP001306950"/>
    </source>
</evidence>
<dbReference type="EMBL" id="JAZHPZ010000017">
    <property type="protein sequence ID" value="MEF2968641.1"/>
    <property type="molecule type" value="Genomic_DNA"/>
</dbReference>
<evidence type="ECO:0000313" key="3">
    <source>
        <dbReference type="EMBL" id="MEF2968641.1"/>
    </source>
</evidence>
<evidence type="ECO:0000256" key="1">
    <source>
        <dbReference type="ARBA" id="ARBA00006817"/>
    </source>
</evidence>
<comment type="similarity">
    <text evidence="1">Belongs to the AHA1 family.</text>
</comment>
<comment type="caution">
    <text evidence="3">The sequence shown here is derived from an EMBL/GenBank/DDBJ whole genome shotgun (WGS) entry which is preliminary data.</text>
</comment>
<dbReference type="SUPFAM" id="SSF55961">
    <property type="entry name" value="Bet v1-like"/>
    <property type="match status" value="1"/>
</dbReference>
<protein>
    <submittedName>
        <fullName evidence="3">SRPBCC domain-containing protein</fullName>
    </submittedName>
</protein>
<dbReference type="Gene3D" id="3.30.530.20">
    <property type="match status" value="1"/>
</dbReference>
<sequence length="108" mass="12482">MNVNPSKRDIVITREYEYPVELVWKAWTDPTLVMKWWKPTNFTSPSCEIDLRVGGKYVFSMRAPDTQGGMDSFSADRRQHHRRRISKAAESCALRISGYFGAVAARKR</sequence>
<organism evidence="3 4">
    <name type="scientific">Paenibacillus haidiansis</name>
    <dbReference type="NCBI Taxonomy" id="1574488"/>
    <lineage>
        <taxon>Bacteria</taxon>
        <taxon>Bacillati</taxon>
        <taxon>Bacillota</taxon>
        <taxon>Bacilli</taxon>
        <taxon>Bacillales</taxon>
        <taxon>Paenibacillaceae</taxon>
        <taxon>Paenibacillus</taxon>
    </lineage>
</organism>
<proteinExistence type="inferred from homology"/>
<keyword evidence="4" id="KW-1185">Reference proteome</keyword>
<dbReference type="Pfam" id="PF08327">
    <property type="entry name" value="AHSA1"/>
    <property type="match status" value="1"/>
</dbReference>
<evidence type="ECO:0000259" key="2">
    <source>
        <dbReference type="Pfam" id="PF08327"/>
    </source>
</evidence>
<reference evidence="3 4" key="1">
    <citation type="submission" date="2024-02" db="EMBL/GenBank/DDBJ databases">
        <title>A nitrogen-fixing paenibacillus bacterium.</title>
        <authorList>
            <person name="Zhang W.L."/>
            <person name="Chen S.F."/>
        </authorList>
    </citation>
    <scope>NUCLEOTIDE SEQUENCE [LARGE SCALE GENOMIC DNA]</scope>
    <source>
        <strain evidence="3 4">M1</strain>
    </source>
</reference>
<dbReference type="RefSeq" id="WP_331848819.1">
    <property type="nucleotide sequence ID" value="NZ_JAZHPZ010000017.1"/>
</dbReference>
<gene>
    <name evidence="3" type="ORF">V3851_22830</name>
</gene>
<feature type="domain" description="Activator of Hsp90 ATPase homologue 1/2-like C-terminal" evidence="2">
    <location>
        <begin position="18"/>
        <end position="67"/>
    </location>
</feature>
<dbReference type="InterPro" id="IPR013538">
    <property type="entry name" value="ASHA1/2-like_C"/>
</dbReference>
<dbReference type="Proteomes" id="UP001306950">
    <property type="component" value="Unassembled WGS sequence"/>
</dbReference>